<dbReference type="Pfam" id="PF00248">
    <property type="entry name" value="Aldo_ket_red"/>
    <property type="match status" value="1"/>
</dbReference>
<dbReference type="SUPFAM" id="SSF51430">
    <property type="entry name" value="NAD(P)-linked oxidoreductase"/>
    <property type="match status" value="1"/>
</dbReference>
<gene>
    <name evidence="2" type="ORF">IAD23_07565</name>
</gene>
<dbReference type="PRINTS" id="PR00069">
    <property type="entry name" value="ALDKETRDTASE"/>
</dbReference>
<name>A0A9D1MW28_9FIRM</name>
<evidence type="ECO:0000313" key="2">
    <source>
        <dbReference type="EMBL" id="HIU69796.1"/>
    </source>
</evidence>
<dbReference type="InterPro" id="IPR050523">
    <property type="entry name" value="AKR_Detox_Biosynth"/>
</dbReference>
<dbReference type="PANTHER" id="PTHR43364">
    <property type="entry name" value="NADH-SPECIFIC METHYLGLYOXAL REDUCTASE-RELATED"/>
    <property type="match status" value="1"/>
</dbReference>
<evidence type="ECO:0000313" key="3">
    <source>
        <dbReference type="Proteomes" id="UP000824125"/>
    </source>
</evidence>
<proteinExistence type="predicted"/>
<dbReference type="EMBL" id="DVNM01000042">
    <property type="protein sequence ID" value="HIU69796.1"/>
    <property type="molecule type" value="Genomic_DNA"/>
</dbReference>
<dbReference type="InterPro" id="IPR036812">
    <property type="entry name" value="NAD(P)_OxRdtase_dom_sf"/>
</dbReference>
<dbReference type="InterPro" id="IPR020471">
    <property type="entry name" value="AKR"/>
</dbReference>
<accession>A0A9D1MW28</accession>
<protein>
    <submittedName>
        <fullName evidence="2">Aldo/keto reductase</fullName>
    </submittedName>
</protein>
<sequence>MKTVKLGTLQTTQLVYGCMKLGKAEEQDALRAVHTAYDCGIRMFDNADIYCAGESERCFGRALREIGRDKVAVQSKCGIRPGYYDFSREHLLQSVEGSLRRIGTDYLDVLCLHRPDTLMEGEEVAEVFDTLHKRGMVRAFGVSNFTPLQIEYLKKYTSFPIVANQLQFGPAHTGMVDCGICANMESAGALGKDGGVLDYCRLHDIVIQAWGPLRAGHGRPGTFLDNPAYEQANTCLEHFAAQFGVTKAAVAVAWIERHSAGMQVILGSVRAERIREMAEADRVELSRAQWYEIYRAFGNLVP</sequence>
<dbReference type="GO" id="GO:0016491">
    <property type="term" value="F:oxidoreductase activity"/>
    <property type="evidence" value="ECO:0007669"/>
    <property type="project" value="InterPro"/>
</dbReference>
<dbReference type="PROSITE" id="PS51257">
    <property type="entry name" value="PROKAR_LIPOPROTEIN"/>
    <property type="match status" value="1"/>
</dbReference>
<evidence type="ECO:0000259" key="1">
    <source>
        <dbReference type="Pfam" id="PF00248"/>
    </source>
</evidence>
<dbReference type="AlphaFoldDB" id="A0A9D1MW28"/>
<organism evidence="2 3">
    <name type="scientific">Candidatus Scybalenecus merdavium</name>
    <dbReference type="NCBI Taxonomy" id="2840939"/>
    <lineage>
        <taxon>Bacteria</taxon>
        <taxon>Bacillati</taxon>
        <taxon>Bacillota</taxon>
        <taxon>Clostridia</taxon>
        <taxon>Eubacteriales</taxon>
        <taxon>Oscillospiraceae</taxon>
        <taxon>Oscillospiraceae incertae sedis</taxon>
        <taxon>Candidatus Scybalenecus</taxon>
    </lineage>
</organism>
<dbReference type="PANTHER" id="PTHR43364:SF1">
    <property type="entry name" value="OXIDOREDUCTASE YDHF"/>
    <property type="match status" value="1"/>
</dbReference>
<dbReference type="CDD" id="cd19092">
    <property type="entry name" value="AKR_BsYcsN_EcYdhF-like"/>
    <property type="match status" value="1"/>
</dbReference>
<comment type="caution">
    <text evidence="2">The sequence shown here is derived from an EMBL/GenBank/DDBJ whole genome shotgun (WGS) entry which is preliminary data.</text>
</comment>
<dbReference type="Gene3D" id="3.20.20.100">
    <property type="entry name" value="NADP-dependent oxidoreductase domain"/>
    <property type="match status" value="1"/>
</dbReference>
<dbReference type="GO" id="GO:0005829">
    <property type="term" value="C:cytosol"/>
    <property type="evidence" value="ECO:0007669"/>
    <property type="project" value="TreeGrafter"/>
</dbReference>
<dbReference type="Proteomes" id="UP000824125">
    <property type="component" value="Unassembled WGS sequence"/>
</dbReference>
<reference evidence="2" key="2">
    <citation type="journal article" date="2021" name="PeerJ">
        <title>Extensive microbial diversity within the chicken gut microbiome revealed by metagenomics and culture.</title>
        <authorList>
            <person name="Gilroy R."/>
            <person name="Ravi A."/>
            <person name="Getino M."/>
            <person name="Pursley I."/>
            <person name="Horton D.L."/>
            <person name="Alikhan N.F."/>
            <person name="Baker D."/>
            <person name="Gharbi K."/>
            <person name="Hall N."/>
            <person name="Watson M."/>
            <person name="Adriaenssens E.M."/>
            <person name="Foster-Nyarko E."/>
            <person name="Jarju S."/>
            <person name="Secka A."/>
            <person name="Antonio M."/>
            <person name="Oren A."/>
            <person name="Chaudhuri R.R."/>
            <person name="La Ragione R."/>
            <person name="Hildebrand F."/>
            <person name="Pallen M.J."/>
        </authorList>
    </citation>
    <scope>NUCLEOTIDE SEQUENCE</scope>
    <source>
        <strain evidence="2">CHK176-6737</strain>
    </source>
</reference>
<feature type="domain" description="NADP-dependent oxidoreductase" evidence="1">
    <location>
        <begin position="14"/>
        <end position="293"/>
    </location>
</feature>
<reference evidence="2" key="1">
    <citation type="submission" date="2020-10" db="EMBL/GenBank/DDBJ databases">
        <authorList>
            <person name="Gilroy R."/>
        </authorList>
    </citation>
    <scope>NUCLEOTIDE SEQUENCE</scope>
    <source>
        <strain evidence="2">CHK176-6737</strain>
    </source>
</reference>
<dbReference type="InterPro" id="IPR023210">
    <property type="entry name" value="NADP_OxRdtase_dom"/>
</dbReference>